<feature type="active site" description="Proton donor/acceptor" evidence="2">
    <location>
        <position position="21"/>
    </location>
</feature>
<dbReference type="InterPro" id="IPR023214">
    <property type="entry name" value="HAD_sf"/>
</dbReference>
<dbReference type="CDD" id="cd02598">
    <property type="entry name" value="HAD_BPGM"/>
    <property type="match status" value="1"/>
</dbReference>
<feature type="active site" description="Nucleophile" evidence="2">
    <location>
        <position position="19"/>
    </location>
</feature>
<dbReference type="eggNOG" id="COG0637">
    <property type="taxonomic scope" value="Bacteria"/>
</dbReference>
<feature type="binding site" evidence="3">
    <location>
        <position position="35"/>
    </location>
    <ligand>
        <name>substrate</name>
    </ligand>
</feature>
<keyword evidence="7" id="KW-1185">Reference proteome</keyword>
<dbReference type="PATRIC" id="fig|937777.3.peg.3668"/>
<organism evidence="6 7">
    <name type="scientific">Deinococcus peraridilitoris (strain DSM 19664 / LMG 22246 / CIP 109416 / KR-200)</name>
    <dbReference type="NCBI Taxonomy" id="937777"/>
    <lineage>
        <taxon>Bacteria</taxon>
        <taxon>Thermotogati</taxon>
        <taxon>Deinococcota</taxon>
        <taxon>Deinococci</taxon>
        <taxon>Deinococcales</taxon>
        <taxon>Deinococcaceae</taxon>
        <taxon>Deinococcus</taxon>
    </lineage>
</organism>
<feature type="site" description="Important for catalytic activity and assists the phosphoryl transfer reaction to Asp8 by balancing charge and orienting the reacting groups" evidence="5">
    <location>
        <position position="155"/>
    </location>
</feature>
<keyword evidence="6" id="KW-0378">Hydrolase</keyword>
<feature type="binding site" evidence="3">
    <location>
        <position position="155"/>
    </location>
    <ligand>
        <name>substrate</name>
    </ligand>
</feature>
<dbReference type="SFLD" id="SFLDG01129">
    <property type="entry name" value="C1.5:_HAD__Beta-PGM__Phosphata"/>
    <property type="match status" value="1"/>
</dbReference>
<dbReference type="Gene3D" id="1.10.150.240">
    <property type="entry name" value="Putative phosphatase, domain 2"/>
    <property type="match status" value="1"/>
</dbReference>
<dbReference type="HOGENOM" id="CLU_045011_13_3_0"/>
<feature type="binding site" evidence="4">
    <location>
        <position position="19"/>
    </location>
    <ligand>
        <name>Mg(2+)</name>
        <dbReference type="ChEBI" id="CHEBI:18420"/>
    </ligand>
</feature>
<evidence type="ECO:0000256" key="3">
    <source>
        <dbReference type="PIRSR" id="PIRSR610972-2"/>
    </source>
</evidence>
<comment type="similarity">
    <text evidence="1">Belongs to the HAD-like hydrolase superfamily. CbbY/CbbZ/Gph/YieH family.</text>
</comment>
<dbReference type="PANTHER" id="PTHR18901:SF38">
    <property type="entry name" value="PSEUDOURIDINE-5'-PHOSPHATASE"/>
    <property type="match status" value="1"/>
</dbReference>
<dbReference type="AlphaFoldDB" id="L0A5C2"/>
<dbReference type="STRING" id="937777.Deipe_3657"/>
<evidence type="ECO:0000256" key="1">
    <source>
        <dbReference type="ARBA" id="ARBA00006171"/>
    </source>
</evidence>
<dbReference type="GO" id="GO:0008801">
    <property type="term" value="F:beta-phosphoglucomutase activity"/>
    <property type="evidence" value="ECO:0007669"/>
    <property type="project" value="InterPro"/>
</dbReference>
<accession>L0A5C2</accession>
<dbReference type="GO" id="GO:0016787">
    <property type="term" value="F:hydrolase activity"/>
    <property type="evidence" value="ECO:0007669"/>
    <property type="project" value="UniProtKB-KW"/>
</dbReference>
<dbReference type="InterPro" id="IPR036412">
    <property type="entry name" value="HAD-like_sf"/>
</dbReference>
<dbReference type="GO" id="GO:0005975">
    <property type="term" value="P:carbohydrate metabolic process"/>
    <property type="evidence" value="ECO:0007669"/>
    <property type="project" value="InterPro"/>
</dbReference>
<feature type="binding site" evidence="3">
    <location>
        <begin position="124"/>
        <end position="128"/>
    </location>
    <ligand>
        <name>substrate</name>
    </ligand>
</feature>
<dbReference type="Pfam" id="PF00702">
    <property type="entry name" value="Hydrolase"/>
    <property type="match status" value="1"/>
</dbReference>
<keyword evidence="4" id="KW-0479">Metal-binding</keyword>
<evidence type="ECO:0000256" key="5">
    <source>
        <dbReference type="PIRSR" id="PIRSR610972-4"/>
    </source>
</evidence>
<feature type="binding site" evidence="3">
    <location>
        <position position="84"/>
    </location>
    <ligand>
        <name>substrate</name>
    </ligand>
</feature>
<dbReference type="InterPro" id="IPR023198">
    <property type="entry name" value="PGP-like_dom2"/>
</dbReference>
<gene>
    <name evidence="6" type="ordered locus">Deipe_3657</name>
</gene>
<feature type="binding site" evidence="3">
    <location>
        <begin position="54"/>
        <end position="59"/>
    </location>
    <ligand>
        <name>substrate</name>
    </ligand>
</feature>
<dbReference type="NCBIfam" id="TIGR02009">
    <property type="entry name" value="PGMB-YQAB-SF"/>
    <property type="match status" value="1"/>
</dbReference>
<feature type="binding site" evidence="4">
    <location>
        <position position="21"/>
    </location>
    <ligand>
        <name>Mg(2+)</name>
        <dbReference type="ChEBI" id="CHEBI:18420"/>
    </ligand>
</feature>
<protein>
    <submittedName>
        <fullName evidence="6">Haloacid dehalogenase superfamily protein, subfamily IA, variant 3 with third motif having DD or ED/beta-phosphoglucomutase family hydrolase</fullName>
    </submittedName>
</protein>
<feature type="binding site" evidence="4">
    <location>
        <position position="180"/>
    </location>
    <ligand>
        <name>Mg(2+)</name>
        <dbReference type="ChEBI" id="CHEBI:18420"/>
    </ligand>
</feature>
<dbReference type="GO" id="GO:0000287">
    <property type="term" value="F:magnesium ion binding"/>
    <property type="evidence" value="ECO:0007669"/>
    <property type="project" value="InterPro"/>
</dbReference>
<dbReference type="KEGG" id="dpd:Deipe_3657"/>
<keyword evidence="4" id="KW-0460">Magnesium</keyword>
<proteinExistence type="inferred from homology"/>
<feature type="binding site" evidence="4">
    <location>
        <position position="179"/>
    </location>
    <ligand>
        <name>Mg(2+)</name>
        <dbReference type="ChEBI" id="CHEBI:18420"/>
    </ligand>
</feature>
<comment type="cofactor">
    <cofactor evidence="4">
        <name>Mg(2+)</name>
        <dbReference type="ChEBI" id="CHEBI:18420"/>
    </cofactor>
    <text evidence="4">Binds 2 magnesium ions per subunit.</text>
</comment>
<dbReference type="SUPFAM" id="SSF56784">
    <property type="entry name" value="HAD-like"/>
    <property type="match status" value="1"/>
</dbReference>
<evidence type="ECO:0000313" key="6">
    <source>
        <dbReference type="EMBL" id="AFZ69083.1"/>
    </source>
</evidence>
<dbReference type="InterPro" id="IPR010976">
    <property type="entry name" value="B-phosphoglucomutase_hydrolase"/>
</dbReference>
<dbReference type="PANTHER" id="PTHR18901">
    <property type="entry name" value="2-DEOXYGLUCOSE-6-PHOSPHATE PHOSPHATASE 2"/>
    <property type="match status" value="1"/>
</dbReference>
<dbReference type="SFLD" id="SFLDS00003">
    <property type="entry name" value="Haloacid_Dehalogenase"/>
    <property type="match status" value="1"/>
</dbReference>
<dbReference type="NCBIfam" id="TIGR01509">
    <property type="entry name" value="HAD-SF-IA-v3"/>
    <property type="match status" value="1"/>
</dbReference>
<dbReference type="InterPro" id="IPR010972">
    <property type="entry name" value="Beta-PGM"/>
</dbReference>
<dbReference type="EMBL" id="CP003382">
    <property type="protein sequence ID" value="AFZ69083.1"/>
    <property type="molecule type" value="Genomic_DNA"/>
</dbReference>
<dbReference type="Gene3D" id="3.40.50.1000">
    <property type="entry name" value="HAD superfamily/HAD-like"/>
    <property type="match status" value="1"/>
</dbReference>
<feature type="site" description="Important for catalytic activity and assists the phosphoryl transfer reaction to Asp8 by balancing charge and orienting the reacting groups" evidence="5">
    <location>
        <position position="124"/>
    </location>
</feature>
<feature type="binding site" evidence="3">
    <location>
        <begin position="19"/>
        <end position="21"/>
    </location>
    <ligand>
        <name>substrate</name>
    </ligand>
</feature>
<dbReference type="Proteomes" id="UP000010467">
    <property type="component" value="Chromosome"/>
</dbReference>
<sequence length="240" mass="25769">MLGTMTRRPAGDAFALIFDMDGVIADTVEYHYQSWQRLADEEGIVFSRPDNDRLLGRSRREALGVLLGARTLSETEEQAWMRRKQDYFLEALTRSDFGPDHALPGVRELLSEARLHGVPTGLASSSRNVTIVLEMLALQSAFDVVADASVVANLKPAPDVFVWVAGRLGFPPRQCVVFEDAPAGVQAALSGGFQVVGLGPVSRVGAAHRVLTDLGGSRLADFAPPWPGPSGTETGGNLLS</sequence>
<name>L0A5C2_DEIPD</name>
<evidence type="ECO:0000256" key="4">
    <source>
        <dbReference type="PIRSR" id="PIRSR610972-3"/>
    </source>
</evidence>
<dbReference type="InterPro" id="IPR006439">
    <property type="entry name" value="HAD-SF_hydro_IA"/>
</dbReference>
<evidence type="ECO:0000256" key="2">
    <source>
        <dbReference type="PIRSR" id="PIRSR610972-1"/>
    </source>
</evidence>
<reference evidence="7" key="1">
    <citation type="submission" date="2012-03" db="EMBL/GenBank/DDBJ databases">
        <title>Complete sequence of chromosome of Deinococcus peraridilitoris DSM 19664.</title>
        <authorList>
            <person name="Lucas S."/>
            <person name="Copeland A."/>
            <person name="Lapidus A."/>
            <person name="Glavina del Rio T."/>
            <person name="Dalin E."/>
            <person name="Tice H."/>
            <person name="Bruce D."/>
            <person name="Goodwin L."/>
            <person name="Pitluck S."/>
            <person name="Peters L."/>
            <person name="Mikhailova N."/>
            <person name="Lu M."/>
            <person name="Kyrpides N."/>
            <person name="Mavromatis K."/>
            <person name="Ivanova N."/>
            <person name="Brettin T."/>
            <person name="Detter J.C."/>
            <person name="Han C."/>
            <person name="Larimer F."/>
            <person name="Land M."/>
            <person name="Hauser L."/>
            <person name="Markowitz V."/>
            <person name="Cheng J.-F."/>
            <person name="Hugenholtz P."/>
            <person name="Woyke T."/>
            <person name="Wu D."/>
            <person name="Pukall R."/>
            <person name="Steenblock K."/>
            <person name="Brambilla E."/>
            <person name="Klenk H.-P."/>
            <person name="Eisen J.A."/>
        </authorList>
    </citation>
    <scope>NUCLEOTIDE SEQUENCE [LARGE SCALE GENOMIC DNA]</scope>
    <source>
        <strain evidence="7">DSM 19664 / LMG 22246 / CIP 109416 / KR-200</strain>
    </source>
</reference>
<evidence type="ECO:0000313" key="7">
    <source>
        <dbReference type="Proteomes" id="UP000010467"/>
    </source>
</evidence>